<comment type="caution">
    <text evidence="5">The sequence shown here is derived from an EMBL/GenBank/DDBJ whole genome shotgun (WGS) entry which is preliminary data.</text>
</comment>
<dbReference type="InterPro" id="IPR045247">
    <property type="entry name" value="Oye-like"/>
</dbReference>
<comment type="cofactor">
    <cofactor evidence="1">
        <name>FMN</name>
        <dbReference type="ChEBI" id="CHEBI:58210"/>
    </cofactor>
</comment>
<dbReference type="Proteomes" id="UP000282977">
    <property type="component" value="Unassembled WGS sequence"/>
</dbReference>
<evidence type="ECO:0000256" key="1">
    <source>
        <dbReference type="ARBA" id="ARBA00001917"/>
    </source>
</evidence>
<sequence>MSTPDLFDPVTLGAIRAPNRILMAPLTRGRGTRDHVPTPLMIDYYAQRAGAGLIISEATGISREGTGWPYAPGIWTDEMVEGWKPVTAAVHAKGGRIVLQLWHMGRVVHPDLIDGAAPVSASATTAPGEAHTYGGKKPYAQARALETSEIPRLLEDYAHAARNAIRAGFDGVQVHAANGYLIDQFLRDSSNLRTDAYGGSVENRVRLLREVVQTIADAIGADRTAVRLSPNGDTQGVIDSDPASLFTVAAQALDAIGIAFLELREPGPEGTFGATDQPRQSPLIRQHFNGPLVLNSDYDMARAQGDLASGLADAISFGRPFIANPDLPERLATGAPLAQAPMATWYSQGPEGYTDYPALSQIAA</sequence>
<dbReference type="RefSeq" id="WP_127689301.1">
    <property type="nucleotide sequence ID" value="NZ_RZUL01000001.1"/>
</dbReference>
<keyword evidence="6" id="KW-1185">Reference proteome</keyword>
<dbReference type="AlphaFoldDB" id="A0A437JCZ7"/>
<evidence type="ECO:0000256" key="2">
    <source>
        <dbReference type="ARBA" id="ARBA00005979"/>
    </source>
</evidence>
<dbReference type="OrthoDB" id="9804454at2"/>
<dbReference type="GO" id="GO:0005829">
    <property type="term" value="C:cytosol"/>
    <property type="evidence" value="ECO:0007669"/>
    <property type="project" value="UniProtKB-ARBA"/>
</dbReference>
<gene>
    <name evidence="5" type="ORF">ENE74_03950</name>
</gene>
<dbReference type="Pfam" id="PF00724">
    <property type="entry name" value="Oxidored_FMN"/>
    <property type="match status" value="1"/>
</dbReference>
<proteinExistence type="inferred from homology"/>
<comment type="similarity">
    <text evidence="2">Belongs to the NADH:flavin oxidoreductase/NADH oxidase family.</text>
</comment>
<dbReference type="FunFam" id="3.20.20.70:FF:000059">
    <property type="entry name" value="N-ethylmaleimide reductase, FMN-linked"/>
    <property type="match status" value="1"/>
</dbReference>
<name>A0A437JCZ7_9SPHN</name>
<feature type="domain" description="NADH:flavin oxidoreductase/NADH oxidase N-terminal" evidence="4">
    <location>
        <begin position="5"/>
        <end position="336"/>
    </location>
</feature>
<dbReference type="InterPro" id="IPR013785">
    <property type="entry name" value="Aldolase_TIM"/>
</dbReference>
<evidence type="ECO:0000259" key="4">
    <source>
        <dbReference type="Pfam" id="PF00724"/>
    </source>
</evidence>
<dbReference type="EMBL" id="RZUL01000001">
    <property type="protein sequence ID" value="RVT43761.1"/>
    <property type="molecule type" value="Genomic_DNA"/>
</dbReference>
<dbReference type="Gene3D" id="3.20.20.70">
    <property type="entry name" value="Aldolase class I"/>
    <property type="match status" value="1"/>
</dbReference>
<keyword evidence="3" id="KW-0560">Oxidoreductase</keyword>
<protein>
    <submittedName>
        <fullName evidence="5">Alkene reductase</fullName>
    </submittedName>
</protein>
<dbReference type="SUPFAM" id="SSF51395">
    <property type="entry name" value="FMN-linked oxidoreductases"/>
    <property type="match status" value="1"/>
</dbReference>
<evidence type="ECO:0000256" key="3">
    <source>
        <dbReference type="ARBA" id="ARBA00023002"/>
    </source>
</evidence>
<evidence type="ECO:0000313" key="5">
    <source>
        <dbReference type="EMBL" id="RVT43761.1"/>
    </source>
</evidence>
<dbReference type="GO" id="GO:0010181">
    <property type="term" value="F:FMN binding"/>
    <property type="evidence" value="ECO:0007669"/>
    <property type="project" value="InterPro"/>
</dbReference>
<evidence type="ECO:0000313" key="6">
    <source>
        <dbReference type="Proteomes" id="UP000282977"/>
    </source>
</evidence>
<dbReference type="GO" id="GO:0016628">
    <property type="term" value="F:oxidoreductase activity, acting on the CH-CH group of donors, NAD or NADP as acceptor"/>
    <property type="evidence" value="ECO:0007669"/>
    <property type="project" value="UniProtKB-ARBA"/>
</dbReference>
<dbReference type="PANTHER" id="PTHR22893:SF91">
    <property type="entry name" value="NADPH DEHYDROGENASE 2-RELATED"/>
    <property type="match status" value="1"/>
</dbReference>
<reference evidence="5 6" key="1">
    <citation type="submission" date="2019-01" db="EMBL/GenBank/DDBJ databases">
        <authorList>
            <person name="Chen W.-M."/>
        </authorList>
    </citation>
    <scope>NUCLEOTIDE SEQUENCE [LARGE SCALE GENOMIC DNA]</scope>
    <source>
        <strain evidence="5 6">TLA-22</strain>
    </source>
</reference>
<dbReference type="PANTHER" id="PTHR22893">
    <property type="entry name" value="NADH OXIDOREDUCTASE-RELATED"/>
    <property type="match status" value="1"/>
</dbReference>
<organism evidence="5 6">
    <name type="scientific">Sphingobium algorifonticola</name>
    <dbReference type="NCBI Taxonomy" id="2008318"/>
    <lineage>
        <taxon>Bacteria</taxon>
        <taxon>Pseudomonadati</taxon>
        <taxon>Pseudomonadota</taxon>
        <taxon>Alphaproteobacteria</taxon>
        <taxon>Sphingomonadales</taxon>
        <taxon>Sphingomonadaceae</taxon>
        <taxon>Sphingobium</taxon>
    </lineage>
</organism>
<dbReference type="InterPro" id="IPR001155">
    <property type="entry name" value="OxRdtase_FMN_N"/>
</dbReference>
<dbReference type="CDD" id="cd02933">
    <property type="entry name" value="OYE_like_FMN"/>
    <property type="match status" value="1"/>
</dbReference>
<accession>A0A437JCZ7</accession>